<keyword evidence="2" id="KW-0812">Transmembrane</keyword>
<accession>A0A951U7E1</accession>
<dbReference type="InterPro" id="IPR049774">
    <property type="entry name" value="EPS_HpsA-like"/>
</dbReference>
<feature type="compositionally biased region" description="Polar residues" evidence="1">
    <location>
        <begin position="1026"/>
        <end position="1039"/>
    </location>
</feature>
<gene>
    <name evidence="3" type="primary">hpsA</name>
    <name evidence="3" type="ORF">KME25_01290</name>
</gene>
<organism evidence="3 4">
    <name type="scientific">Symplocastrum torsivum CPER-KK1</name>
    <dbReference type="NCBI Taxonomy" id="450513"/>
    <lineage>
        <taxon>Bacteria</taxon>
        <taxon>Bacillati</taxon>
        <taxon>Cyanobacteriota</taxon>
        <taxon>Cyanophyceae</taxon>
        <taxon>Oscillatoriophycideae</taxon>
        <taxon>Oscillatoriales</taxon>
        <taxon>Microcoleaceae</taxon>
        <taxon>Symplocastrum</taxon>
    </lineage>
</organism>
<feature type="region of interest" description="Disordered" evidence="1">
    <location>
        <begin position="1025"/>
        <end position="1057"/>
    </location>
</feature>
<reference evidence="3" key="1">
    <citation type="submission" date="2021-05" db="EMBL/GenBank/DDBJ databases">
        <authorList>
            <person name="Pietrasiak N."/>
            <person name="Ward R."/>
            <person name="Stajich J.E."/>
            <person name="Kurbessoian T."/>
        </authorList>
    </citation>
    <scope>NUCLEOTIDE SEQUENCE</scope>
    <source>
        <strain evidence="3">CPER-KK1</strain>
    </source>
</reference>
<keyword evidence="2" id="KW-1133">Transmembrane helix</keyword>
<sequence length="1869" mass="203917">MSTRKKPSNFIQRLFKSIWRFFNAITKTFISWLLRSSLGRQRRRRSNQAGFVLPTVVMVVLVVTLLTTAILFRSFDRSKNASNYRVNEVVLNAAAPALDRARAKLNRLFSAAETELPGNTPADDDIARVFEDDEYTFGDETQLKLVADLDNANGIEDNEKLRTAWKFPVDTDNNGLFDSFTLYGIYFRVPVPAPGEDPRTRGILEARTRPQDTGASNVCLAGNGGAAGEENGWVQSGGQLKKAFFTYVATVPITAQQKADLDANGYNPNIPGTRFEPYVGNRGFSALEMQQDQARLALDNNAVWYEDDLIITDVPDQGGGFKLNGRVQANANLMLGSGFGDITFYQVSSPWSCFYKAENAKIIVGGNVSANGIAGASNPENQGNNSVNVHLFKEPRQIYDVPGNTRFVNTGNVTTNSPPREVAYNTNAYAQRLSVLVTAAMDAYDAAYSGQAPTVARVQGVAGFPPEIPEKFQDKYPTDPNLALSDAEARNLLEQVITVYFKERIRRVPYAEVPIDQPDLALNGVDANTVFAGGTIKAPEAWMDVSDLNTDPLPLKVNELEQTNPNNVTGEKIEDEIGDRILVGNGLPVRWLKDYGTPTYAEPGEEQPGAGNYIDGSARGRESQAKILDDLGDTSRNGFWEKAAADPNNVPGDEELAGGLRVVTGAGIYVDGVSTGVRLTSQDIQNQVVPANARSFLPEPPVTPTQLQALNAEIVDPTLVTVVWPDTMPMYQEIDVDQSTTIEPTEVFNGDLQMRATVVYHYTNGDGDEPIACISSYYDPTNPTTATNSDIVDVTNGIPEGASNNGINYGVPARDVTDALRRQAYMVFPDGRWANKPLKDAIEAFDRGGLGALSLEQKAAIDAANCAFAILAAPQSPVPGIVPNGAIRERAFLDARQVKTLHKPDVEFDPNGLTFQATNTQISRKTIGIDLTTSKVLIADPEQIKIATQATLNSPVNTAKNPTPAEYSLPIEERQPLEIRVTEIDLEQLRTTAYNTNPDGETEYLLPLSGIIYASRDDALPDITDRNLTTRTDGGSSATDFKLDPSRRPNGIRLWSSGNNGGRLSRGAVNNNLAAEKGLILASNLPVYIKGDFNRHYRFGTTTAVEEFNAQLTPNYDNFYTRGNGGGIQTNPNFACRNGSNPNCNPGDQWRAARVLSDAITLLSNNFRDGFREEGNYDFNNNAGNLAVESRLKNGFWWNGFGTNYLYTDVGGTVQTYPIKLLGASDTEFPAQDGLTEGSSYVMNGVTPIQRRVGFPAYKMEICTKLPVSECGPKWNNGPEAGTTAAEDPPTIPNRDYPRRVAFERDDFGQLVLASETNRTAKPLDRGGTPLVYGTDNAPADRPNALWFWTTSIPNNPSAPVTNESYNKNNLLYYLPDDPETVATERQMLLPGTPKFPEELAAINPGAFSGSSVLNGDSLEDPSDYSVCIQGRSSKNYTVPSFSGPPCPAAVRQKIQQMWAALTSNAIANTPDALDSNVFKVTVRDFDSTAPIEATAKVNFLDVRLNAITGNVTLARGNQSDPIFVIRGQRFTPMLLTNVVLTLDGVDPNNIFWVAKQDMEIRSTFPTAKLAGNFIGRTAGYIKIRGVRGGASIKGGRILGFGKPGRPSYSFIQPSSGSMTALTTTAQPLLVPVLQLHSPSGEPSNNLDTVFRSNSVANGPGARQWLQRAADTDYNAVVVMGDTPVRPYPNGGGENNGGLHNFPRFIENWFGFTATIKGSLIQYTKSQYATGPFDTVDLVDQDNSLFFDGTPRPLYMQYSPPDVNPDPVGYQYKEASARFKAPFYQPPTRAWGYDVGLLKQTPDLFSRRIALPEAGTPNEFFREVSRDDPWVRGLLCAAQERNGSYRWALADESLRPASCQAGAPGPEYN</sequence>
<proteinExistence type="predicted"/>
<keyword evidence="2" id="KW-0472">Membrane</keyword>
<evidence type="ECO:0000313" key="4">
    <source>
        <dbReference type="Proteomes" id="UP000753908"/>
    </source>
</evidence>
<dbReference type="EMBL" id="JAHHIF010000002">
    <property type="protein sequence ID" value="MBW4543073.1"/>
    <property type="molecule type" value="Genomic_DNA"/>
</dbReference>
<protein>
    <submittedName>
        <fullName evidence="3">Hormogonium polysaccharide biosynthesis protein HpsA</fullName>
    </submittedName>
</protein>
<dbReference type="NCBIfam" id="NF038301">
    <property type="entry name" value="EPS_HpsA"/>
    <property type="match status" value="1"/>
</dbReference>
<feature type="transmembrane region" description="Helical" evidence="2">
    <location>
        <begin position="50"/>
        <end position="72"/>
    </location>
</feature>
<name>A0A951U7E1_9CYAN</name>
<dbReference type="Proteomes" id="UP000753908">
    <property type="component" value="Unassembled WGS sequence"/>
</dbReference>
<evidence type="ECO:0000256" key="1">
    <source>
        <dbReference type="SAM" id="MobiDB-lite"/>
    </source>
</evidence>
<evidence type="ECO:0000313" key="3">
    <source>
        <dbReference type="EMBL" id="MBW4543073.1"/>
    </source>
</evidence>
<reference evidence="3" key="2">
    <citation type="journal article" date="2022" name="Microbiol. Resour. Announc.">
        <title>Metagenome Sequencing to Explore Phylogenomics of Terrestrial Cyanobacteria.</title>
        <authorList>
            <person name="Ward R.D."/>
            <person name="Stajich J.E."/>
            <person name="Johansen J.R."/>
            <person name="Huntemann M."/>
            <person name="Clum A."/>
            <person name="Foster B."/>
            <person name="Foster B."/>
            <person name="Roux S."/>
            <person name="Palaniappan K."/>
            <person name="Varghese N."/>
            <person name="Mukherjee S."/>
            <person name="Reddy T.B.K."/>
            <person name="Daum C."/>
            <person name="Copeland A."/>
            <person name="Chen I.A."/>
            <person name="Ivanova N.N."/>
            <person name="Kyrpides N.C."/>
            <person name="Shapiro N."/>
            <person name="Eloe-Fadrosh E.A."/>
            <person name="Pietrasiak N."/>
        </authorList>
    </citation>
    <scope>NUCLEOTIDE SEQUENCE</scope>
    <source>
        <strain evidence="3">CPER-KK1</strain>
    </source>
</reference>
<comment type="caution">
    <text evidence="3">The sequence shown here is derived from an EMBL/GenBank/DDBJ whole genome shotgun (WGS) entry which is preliminary data.</text>
</comment>
<evidence type="ECO:0000256" key="2">
    <source>
        <dbReference type="SAM" id="Phobius"/>
    </source>
</evidence>